<evidence type="ECO:0000313" key="1">
    <source>
        <dbReference type="EMBL" id="JAE30869.1"/>
    </source>
</evidence>
<name>A0A0A9H4Z4_ARUDO</name>
<sequence length="26" mass="3087">MGHHCMELVRSRMLDVRRNCILGFPD</sequence>
<dbReference type="AlphaFoldDB" id="A0A0A9H4Z4"/>
<protein>
    <submittedName>
        <fullName evidence="1">Uncharacterized protein</fullName>
    </submittedName>
</protein>
<organism evidence="1">
    <name type="scientific">Arundo donax</name>
    <name type="common">Giant reed</name>
    <name type="synonym">Donax arundinaceus</name>
    <dbReference type="NCBI Taxonomy" id="35708"/>
    <lineage>
        <taxon>Eukaryota</taxon>
        <taxon>Viridiplantae</taxon>
        <taxon>Streptophyta</taxon>
        <taxon>Embryophyta</taxon>
        <taxon>Tracheophyta</taxon>
        <taxon>Spermatophyta</taxon>
        <taxon>Magnoliopsida</taxon>
        <taxon>Liliopsida</taxon>
        <taxon>Poales</taxon>
        <taxon>Poaceae</taxon>
        <taxon>PACMAD clade</taxon>
        <taxon>Arundinoideae</taxon>
        <taxon>Arundineae</taxon>
        <taxon>Arundo</taxon>
    </lineage>
</organism>
<reference evidence="1" key="1">
    <citation type="submission" date="2014-09" db="EMBL/GenBank/DDBJ databases">
        <authorList>
            <person name="Magalhaes I.L.F."/>
            <person name="Oliveira U."/>
            <person name="Santos F.R."/>
            <person name="Vidigal T.H.D.A."/>
            <person name="Brescovit A.D."/>
            <person name="Santos A.J."/>
        </authorList>
    </citation>
    <scope>NUCLEOTIDE SEQUENCE</scope>
    <source>
        <tissue evidence="1">Shoot tissue taken approximately 20 cm above the soil surface</tissue>
    </source>
</reference>
<proteinExistence type="predicted"/>
<accession>A0A0A9H4Z4</accession>
<reference evidence="1" key="2">
    <citation type="journal article" date="2015" name="Data Brief">
        <title>Shoot transcriptome of the giant reed, Arundo donax.</title>
        <authorList>
            <person name="Barrero R.A."/>
            <person name="Guerrero F.D."/>
            <person name="Moolhuijzen P."/>
            <person name="Goolsby J.A."/>
            <person name="Tidwell J."/>
            <person name="Bellgard S.E."/>
            <person name="Bellgard M.I."/>
        </authorList>
    </citation>
    <scope>NUCLEOTIDE SEQUENCE</scope>
    <source>
        <tissue evidence="1">Shoot tissue taken approximately 20 cm above the soil surface</tissue>
    </source>
</reference>
<dbReference type="EMBL" id="GBRH01167027">
    <property type="protein sequence ID" value="JAE30869.1"/>
    <property type="molecule type" value="Transcribed_RNA"/>
</dbReference>